<dbReference type="OrthoDB" id="1119698at2"/>
<dbReference type="EMBL" id="VLKM01000005">
    <property type="protein sequence ID" value="TWH94857.1"/>
    <property type="molecule type" value="Genomic_DNA"/>
</dbReference>
<accession>A0A562KHK7</accession>
<gene>
    <name evidence="1" type="ORF">IP97_01570</name>
</gene>
<sequence length="138" mass="15993">MKNVTKTHLKDLVYQVNGAAIEVHKRLGPGLLETVYHQCLIKEFELRNINSISECNIPINYKGFELESKLRCDILVEDILVVELKAVAEMNPIYEAQLLTYMNLLQKPIGLLINFNVKSIYYEGQQTYVNEIYKALWD</sequence>
<dbReference type="Pfam" id="PF13366">
    <property type="entry name" value="PDDEXK_3"/>
    <property type="match status" value="1"/>
</dbReference>
<proteinExistence type="predicted"/>
<dbReference type="InterPro" id="IPR026350">
    <property type="entry name" value="GxxExxY"/>
</dbReference>
<organism evidence="1 2">
    <name type="scientific">Flavobacterium cheniae</name>
    <dbReference type="NCBI Taxonomy" id="295428"/>
    <lineage>
        <taxon>Bacteria</taxon>
        <taxon>Pseudomonadati</taxon>
        <taxon>Bacteroidota</taxon>
        <taxon>Flavobacteriia</taxon>
        <taxon>Flavobacteriales</taxon>
        <taxon>Flavobacteriaceae</taxon>
        <taxon>Flavobacterium</taxon>
    </lineage>
</organism>
<protein>
    <submittedName>
        <fullName evidence="1">GxxExxY protein</fullName>
    </submittedName>
</protein>
<dbReference type="AlphaFoldDB" id="A0A562KHK7"/>
<keyword evidence="2" id="KW-1185">Reference proteome</keyword>
<evidence type="ECO:0000313" key="2">
    <source>
        <dbReference type="Proteomes" id="UP000315312"/>
    </source>
</evidence>
<reference evidence="1 2" key="1">
    <citation type="journal article" date="2015" name="Stand. Genomic Sci.">
        <title>Genomic Encyclopedia of Bacterial and Archaeal Type Strains, Phase III: the genomes of soil and plant-associated and newly described type strains.</title>
        <authorList>
            <person name="Whitman W.B."/>
            <person name="Woyke T."/>
            <person name="Klenk H.P."/>
            <person name="Zhou Y."/>
            <person name="Lilburn T.G."/>
            <person name="Beck B.J."/>
            <person name="De Vos P."/>
            <person name="Vandamme P."/>
            <person name="Eisen J.A."/>
            <person name="Garrity G."/>
            <person name="Hugenholtz P."/>
            <person name="Kyrpides N.C."/>
        </authorList>
    </citation>
    <scope>NUCLEOTIDE SEQUENCE [LARGE SCALE GENOMIC DNA]</scope>
    <source>
        <strain evidence="1 2">CGMCC 1.6844</strain>
    </source>
</reference>
<name>A0A562KHK7_9FLAO</name>
<dbReference type="NCBIfam" id="TIGR04256">
    <property type="entry name" value="GxxExxY"/>
    <property type="match status" value="1"/>
</dbReference>
<dbReference type="RefSeq" id="WP_133609191.1">
    <property type="nucleotide sequence ID" value="NZ_SNZC01000002.1"/>
</dbReference>
<evidence type="ECO:0000313" key="1">
    <source>
        <dbReference type="EMBL" id="TWH94857.1"/>
    </source>
</evidence>
<comment type="caution">
    <text evidence="1">The sequence shown here is derived from an EMBL/GenBank/DDBJ whole genome shotgun (WGS) entry which is preliminary data.</text>
</comment>
<dbReference type="Proteomes" id="UP000315312">
    <property type="component" value="Unassembled WGS sequence"/>
</dbReference>